<dbReference type="GO" id="GO:0008745">
    <property type="term" value="F:N-acetylmuramoyl-L-alanine amidase activity"/>
    <property type="evidence" value="ECO:0007669"/>
    <property type="project" value="UniProtKB-EC"/>
</dbReference>
<dbReference type="InterPro" id="IPR003646">
    <property type="entry name" value="SH3-like_bac-type"/>
</dbReference>
<dbReference type="GO" id="GO:0009253">
    <property type="term" value="P:peptidoglycan catabolic process"/>
    <property type="evidence" value="ECO:0007669"/>
    <property type="project" value="InterPro"/>
</dbReference>
<dbReference type="EC" id="3.5.1.28" evidence="5"/>
<dbReference type="InterPro" id="IPR050695">
    <property type="entry name" value="N-acetylmuramoyl_amidase_3"/>
</dbReference>
<gene>
    <name evidence="5" type="primary">lytC_2</name>
    <name evidence="5" type="ORF">ERS852470_01537</name>
</gene>
<feature type="domain" description="SH3b" evidence="4">
    <location>
        <begin position="332"/>
        <end position="395"/>
    </location>
</feature>
<dbReference type="SMART" id="SM00646">
    <property type="entry name" value="Ami_3"/>
    <property type="match status" value="1"/>
</dbReference>
<dbReference type="GO" id="GO:0030288">
    <property type="term" value="C:outer membrane-bounded periplasmic space"/>
    <property type="evidence" value="ECO:0007669"/>
    <property type="project" value="TreeGrafter"/>
</dbReference>
<keyword evidence="2" id="KW-0961">Cell wall biogenesis/degradation</keyword>
<sequence>MVTINKLKILSLLILSGILITPSHIAKAEGIYNVSESDLIKLLEKYKDEEIVLEDGLVLTVGQAINLPIDEGWTIYNENVAEIVDGELVGKSVGSTFVSQQTEDTVYILEVCITEEGISTASYARSNVKNVDRDYYKVFIDPGHGGVDNGAVQNGVLEDEINLQISKKIEAKLKAKGVEVKMSRYDDTYLSLTDRTYMANKEGSDVFVSIHQNSATNSSAKGIETYYYSTRQDSKELATDIQNDLIQATNATDRGVKTANYAVIKTASMSSSLVECGFISNPTEAQNLSSSSYQDKVAEGIVNGIMDYLNNNVILNNSGTQKPGDSTTTETVQTGTVKVSNSLNVRSGAGTNYSVLGSLSNGAKVEIVGTSGSWYKIKYGSGYGYVSKDYVTVSSSSNNSSSNSGSSNSGSSNNTTTTPSTSTTGTIKVNNALNVRSGAGTSYSVIGSLKNGATIEIVETVNSWYKIKFNNGYGYVSKDYVVLQNRSIAENVAMKEGTVVTVALKVRESNNFESDIIGTIAMGEKISVLEDNGEWSKISYKQSNGYILNEYVDFNIA</sequence>
<dbReference type="Gene3D" id="2.30.30.40">
    <property type="entry name" value="SH3 Domains"/>
    <property type="match status" value="3"/>
</dbReference>
<evidence type="ECO:0000256" key="3">
    <source>
        <dbReference type="SAM" id="MobiDB-lite"/>
    </source>
</evidence>
<dbReference type="InterPro" id="IPR002508">
    <property type="entry name" value="MurNAc-LAA_cat"/>
</dbReference>
<dbReference type="PROSITE" id="PS51781">
    <property type="entry name" value="SH3B"/>
    <property type="match status" value="2"/>
</dbReference>
<evidence type="ECO:0000256" key="1">
    <source>
        <dbReference type="ARBA" id="ARBA00022801"/>
    </source>
</evidence>
<dbReference type="Proteomes" id="UP000095558">
    <property type="component" value="Unassembled WGS sequence"/>
</dbReference>
<dbReference type="Pfam" id="PF01520">
    <property type="entry name" value="Amidase_3"/>
    <property type="match status" value="1"/>
</dbReference>
<feature type="domain" description="SH3b" evidence="4">
    <location>
        <begin position="422"/>
        <end position="485"/>
    </location>
</feature>
<dbReference type="PANTHER" id="PTHR30404">
    <property type="entry name" value="N-ACETYLMURAMOYL-L-ALANINE AMIDASE"/>
    <property type="match status" value="1"/>
</dbReference>
<evidence type="ECO:0000256" key="2">
    <source>
        <dbReference type="ARBA" id="ARBA00023316"/>
    </source>
</evidence>
<dbReference type="AlphaFoldDB" id="A0A174CPJ4"/>
<dbReference type="EMBL" id="CYZV01000014">
    <property type="protein sequence ID" value="CUO13780.1"/>
    <property type="molecule type" value="Genomic_DNA"/>
</dbReference>
<reference evidence="5 6" key="1">
    <citation type="submission" date="2015-09" db="EMBL/GenBank/DDBJ databases">
        <authorList>
            <consortium name="Pathogen Informatics"/>
        </authorList>
    </citation>
    <scope>NUCLEOTIDE SEQUENCE [LARGE SCALE GENOMIC DNA]</scope>
    <source>
        <strain evidence="5 6">2789STDY5834855</strain>
    </source>
</reference>
<organism evidence="5 6">
    <name type="scientific">Clostridium disporicum</name>
    <dbReference type="NCBI Taxonomy" id="84024"/>
    <lineage>
        <taxon>Bacteria</taxon>
        <taxon>Bacillati</taxon>
        <taxon>Bacillota</taxon>
        <taxon>Clostridia</taxon>
        <taxon>Eubacteriales</taxon>
        <taxon>Clostridiaceae</taxon>
        <taxon>Clostridium</taxon>
    </lineage>
</organism>
<dbReference type="OrthoDB" id="3268660at2"/>
<dbReference type="SUPFAM" id="SSF53187">
    <property type="entry name" value="Zn-dependent exopeptidases"/>
    <property type="match status" value="1"/>
</dbReference>
<keyword evidence="1 5" id="KW-0378">Hydrolase</keyword>
<dbReference type="PANTHER" id="PTHR30404:SF0">
    <property type="entry name" value="N-ACETYLMURAMOYL-L-ALANINE AMIDASE AMIC"/>
    <property type="match status" value="1"/>
</dbReference>
<protein>
    <submittedName>
        <fullName evidence="5">Putative N-acetylmuramoyl-L-alanine amidase</fullName>
        <ecNumber evidence="5">3.5.1.28</ecNumber>
    </submittedName>
</protein>
<evidence type="ECO:0000259" key="4">
    <source>
        <dbReference type="PROSITE" id="PS51781"/>
    </source>
</evidence>
<accession>A0A174CPJ4</accession>
<dbReference type="Gene3D" id="3.40.630.40">
    <property type="entry name" value="Zn-dependent exopeptidases"/>
    <property type="match status" value="1"/>
</dbReference>
<feature type="region of interest" description="Disordered" evidence="3">
    <location>
        <begin position="396"/>
        <end position="425"/>
    </location>
</feature>
<proteinExistence type="predicted"/>
<dbReference type="GO" id="GO:0071555">
    <property type="term" value="P:cell wall organization"/>
    <property type="evidence" value="ECO:0007669"/>
    <property type="project" value="UniProtKB-KW"/>
</dbReference>
<name>A0A174CPJ4_9CLOT</name>
<dbReference type="SMART" id="SM00287">
    <property type="entry name" value="SH3b"/>
    <property type="match status" value="3"/>
</dbReference>
<dbReference type="Pfam" id="PF08239">
    <property type="entry name" value="SH3_3"/>
    <property type="match status" value="3"/>
</dbReference>
<dbReference type="RefSeq" id="WP_055276205.1">
    <property type="nucleotide sequence ID" value="NZ_CYZV01000014.1"/>
</dbReference>
<evidence type="ECO:0000313" key="5">
    <source>
        <dbReference type="EMBL" id="CUO13780.1"/>
    </source>
</evidence>
<evidence type="ECO:0000313" key="6">
    <source>
        <dbReference type="Proteomes" id="UP000095558"/>
    </source>
</evidence>
<dbReference type="CDD" id="cd02696">
    <property type="entry name" value="MurNAc-LAA"/>
    <property type="match status" value="1"/>
</dbReference>